<dbReference type="Proteomes" id="UP000008810">
    <property type="component" value="Chromosome 2"/>
</dbReference>
<evidence type="ECO:0000313" key="1">
    <source>
        <dbReference type="EMBL" id="PNT72096.1"/>
    </source>
</evidence>
<dbReference type="EnsemblPlants" id="PNT72096">
    <property type="protein sequence ID" value="PNT72096"/>
    <property type="gene ID" value="BRADI_2g39277v3"/>
</dbReference>
<keyword evidence="3" id="KW-1185">Reference proteome</keyword>
<accession>A0A2K2DCT6</accession>
<dbReference type="EMBL" id="CM000881">
    <property type="protein sequence ID" value="PNT72096.1"/>
    <property type="molecule type" value="Genomic_DNA"/>
</dbReference>
<name>A0A2K2DCT6_BRADI</name>
<reference evidence="2" key="3">
    <citation type="submission" date="2018-08" db="UniProtKB">
        <authorList>
            <consortium name="EnsemblPlants"/>
        </authorList>
    </citation>
    <scope>IDENTIFICATION</scope>
    <source>
        <strain evidence="2">cv. Bd21</strain>
    </source>
</reference>
<evidence type="ECO:0000313" key="3">
    <source>
        <dbReference type="Proteomes" id="UP000008810"/>
    </source>
</evidence>
<dbReference type="Gramene" id="PNT72096">
    <property type="protein sequence ID" value="PNT72096"/>
    <property type="gene ID" value="BRADI_2g39277v3"/>
</dbReference>
<protein>
    <submittedName>
        <fullName evidence="1 2">Uncharacterized protein</fullName>
    </submittedName>
</protein>
<gene>
    <name evidence="1" type="ORF">BRADI_2g39277v3</name>
</gene>
<dbReference type="AlphaFoldDB" id="A0A2K2DCT6"/>
<organism evidence="1">
    <name type="scientific">Brachypodium distachyon</name>
    <name type="common">Purple false brome</name>
    <name type="synonym">Trachynia distachya</name>
    <dbReference type="NCBI Taxonomy" id="15368"/>
    <lineage>
        <taxon>Eukaryota</taxon>
        <taxon>Viridiplantae</taxon>
        <taxon>Streptophyta</taxon>
        <taxon>Embryophyta</taxon>
        <taxon>Tracheophyta</taxon>
        <taxon>Spermatophyta</taxon>
        <taxon>Magnoliopsida</taxon>
        <taxon>Liliopsida</taxon>
        <taxon>Poales</taxon>
        <taxon>Poaceae</taxon>
        <taxon>BOP clade</taxon>
        <taxon>Pooideae</taxon>
        <taxon>Stipodae</taxon>
        <taxon>Brachypodieae</taxon>
        <taxon>Brachypodium</taxon>
    </lineage>
</organism>
<proteinExistence type="predicted"/>
<reference evidence="1" key="2">
    <citation type="submission" date="2017-06" db="EMBL/GenBank/DDBJ databases">
        <title>WGS assembly of Brachypodium distachyon.</title>
        <authorList>
            <consortium name="The International Brachypodium Initiative"/>
            <person name="Lucas S."/>
            <person name="Harmon-Smith M."/>
            <person name="Lail K."/>
            <person name="Tice H."/>
            <person name="Grimwood J."/>
            <person name="Bruce D."/>
            <person name="Barry K."/>
            <person name="Shu S."/>
            <person name="Lindquist E."/>
            <person name="Wang M."/>
            <person name="Pitluck S."/>
            <person name="Vogel J.P."/>
            <person name="Garvin D.F."/>
            <person name="Mockler T.C."/>
            <person name="Schmutz J."/>
            <person name="Rokhsar D."/>
            <person name="Bevan M.W."/>
        </authorList>
    </citation>
    <scope>NUCLEOTIDE SEQUENCE</scope>
    <source>
        <strain evidence="1">Bd21</strain>
    </source>
</reference>
<sequence>MERDDGGPRSQRPCRLRQRIIRDLPWLRRGTRPRCPSRLIQPRRGLCPRPLVEFEYIVT</sequence>
<evidence type="ECO:0000313" key="2">
    <source>
        <dbReference type="EnsemblPlants" id="PNT72096"/>
    </source>
</evidence>
<reference evidence="1 2" key="1">
    <citation type="journal article" date="2010" name="Nature">
        <title>Genome sequencing and analysis of the model grass Brachypodium distachyon.</title>
        <authorList>
            <consortium name="International Brachypodium Initiative"/>
        </authorList>
    </citation>
    <scope>NUCLEOTIDE SEQUENCE [LARGE SCALE GENOMIC DNA]</scope>
    <source>
        <strain evidence="1 2">Bd21</strain>
    </source>
</reference>
<dbReference type="InParanoid" id="A0A2K2DCT6"/>